<organism evidence="1 2">
    <name type="scientific">Aureobasidium mustum</name>
    <dbReference type="NCBI Taxonomy" id="2773714"/>
    <lineage>
        <taxon>Eukaryota</taxon>
        <taxon>Fungi</taxon>
        <taxon>Dikarya</taxon>
        <taxon>Ascomycota</taxon>
        <taxon>Pezizomycotina</taxon>
        <taxon>Dothideomycetes</taxon>
        <taxon>Dothideomycetidae</taxon>
        <taxon>Dothideales</taxon>
        <taxon>Saccotheciaceae</taxon>
        <taxon>Aureobasidium</taxon>
    </lineage>
</organism>
<dbReference type="Proteomes" id="UP000714618">
    <property type="component" value="Unassembled WGS sequence"/>
</dbReference>
<evidence type="ECO:0000313" key="1">
    <source>
        <dbReference type="EMBL" id="CAD0091859.1"/>
    </source>
</evidence>
<comment type="caution">
    <text evidence="1">The sequence shown here is derived from an EMBL/GenBank/DDBJ whole genome shotgun (WGS) entry which is preliminary data.</text>
</comment>
<name>A0A9N8JR66_9PEZI</name>
<dbReference type="EMBL" id="CAIJEO010000004">
    <property type="protein sequence ID" value="CAD0091859.1"/>
    <property type="molecule type" value="Genomic_DNA"/>
</dbReference>
<dbReference type="OrthoDB" id="4802432at2759"/>
<accession>A0A9N8JR66</accession>
<sequence>MASKLPQEILSIIAAYVAADSKTLSAYALVNTSWQAAFEKQIYSSLCVLSPSQTSNVVVGEDLQFPKRGLSLERLNAITSGQQSWRVARRKAVRKILYKAAIPHWLNYEREKEDGFSYVNFMRRENDEVFCKGVPPLFEVLSSWGDKDYPISLRIVLQAEHVYTSDQGGEPLTKSYGGFDPVVTPYCADLLSDCHIATASCIASLDFPQDQLLTFMGSQNGISPWAALKISAACGGDKLLYIRIPGDYPIHPHDAVCETQKAARRMPKIKHLMLSFGNEEDVLEVFMERGRWLLAIESQNNYSPSSRVLQAWKADAKSQDTNSKRLLSIAEYESWPP</sequence>
<reference evidence="1" key="1">
    <citation type="submission" date="2020-06" db="EMBL/GenBank/DDBJ databases">
        <authorList>
            <person name="Onetto C."/>
        </authorList>
    </citation>
    <scope>NUCLEOTIDE SEQUENCE</scope>
</reference>
<protein>
    <recommendedName>
        <fullName evidence="3">F-box domain-containing protein</fullName>
    </recommendedName>
</protein>
<gene>
    <name evidence="1" type="ORF">AWRI4233_LOCUS3522</name>
</gene>
<dbReference type="AlphaFoldDB" id="A0A9N8JR66"/>
<keyword evidence="2" id="KW-1185">Reference proteome</keyword>
<evidence type="ECO:0008006" key="3">
    <source>
        <dbReference type="Google" id="ProtNLM"/>
    </source>
</evidence>
<evidence type="ECO:0000313" key="2">
    <source>
        <dbReference type="Proteomes" id="UP000714618"/>
    </source>
</evidence>
<proteinExistence type="predicted"/>